<name>A0A0D2ND58_HYPSF</name>
<dbReference type="Proteomes" id="UP000054270">
    <property type="component" value="Unassembled WGS sequence"/>
</dbReference>
<feature type="compositionally biased region" description="Polar residues" evidence="1">
    <location>
        <begin position="22"/>
        <end position="39"/>
    </location>
</feature>
<keyword evidence="3" id="KW-1185">Reference proteome</keyword>
<dbReference type="AlphaFoldDB" id="A0A0D2ND58"/>
<protein>
    <submittedName>
        <fullName evidence="2">Uncharacterized protein</fullName>
    </submittedName>
</protein>
<proteinExistence type="predicted"/>
<sequence>MASPRRRAEGRTSAEIGFAREVQQQSSTTGGAQKGSQWNKDYPYPLTRVARSLYGQSRPLRSAGRIPTWGGSRNAAIELIEDAMVDRGRVRNERRLLGERLRVAEAACATAEKWLKGRRVFGCAWPRSCCRICVMRYFYFPAHRRTKTVHIYGSTDIQNILHLKSPAENLLNVQDAYGLESRSGAASAHPKKRTAVRPALLNIQMSLQDPRRPLVPHGQQNALRAAQEFTARTRTSNHLTPDDGERYVRKKRSGNTQHAADNVRFLPQMPPRAVRARHVGSRQILPSDAGWMHTRVLKYGRRNSQELCRRNTSERGQ</sequence>
<evidence type="ECO:0000313" key="2">
    <source>
        <dbReference type="EMBL" id="KJA17024.1"/>
    </source>
</evidence>
<gene>
    <name evidence="2" type="ORF">HYPSUDRAFT_1046138</name>
</gene>
<reference evidence="3" key="1">
    <citation type="submission" date="2014-04" db="EMBL/GenBank/DDBJ databases">
        <title>Evolutionary Origins and Diversification of the Mycorrhizal Mutualists.</title>
        <authorList>
            <consortium name="DOE Joint Genome Institute"/>
            <consortium name="Mycorrhizal Genomics Consortium"/>
            <person name="Kohler A."/>
            <person name="Kuo A."/>
            <person name="Nagy L.G."/>
            <person name="Floudas D."/>
            <person name="Copeland A."/>
            <person name="Barry K.W."/>
            <person name="Cichocki N."/>
            <person name="Veneault-Fourrey C."/>
            <person name="LaButti K."/>
            <person name="Lindquist E.A."/>
            <person name="Lipzen A."/>
            <person name="Lundell T."/>
            <person name="Morin E."/>
            <person name="Murat C."/>
            <person name="Riley R."/>
            <person name="Ohm R."/>
            <person name="Sun H."/>
            <person name="Tunlid A."/>
            <person name="Henrissat B."/>
            <person name="Grigoriev I.V."/>
            <person name="Hibbett D.S."/>
            <person name="Martin F."/>
        </authorList>
    </citation>
    <scope>NUCLEOTIDE SEQUENCE [LARGE SCALE GENOMIC DNA]</scope>
    <source>
        <strain evidence="3">FD-334 SS-4</strain>
    </source>
</reference>
<feature type="region of interest" description="Disordered" evidence="1">
    <location>
        <begin position="1"/>
        <end position="39"/>
    </location>
</feature>
<evidence type="ECO:0000256" key="1">
    <source>
        <dbReference type="SAM" id="MobiDB-lite"/>
    </source>
</evidence>
<dbReference type="EMBL" id="KN817611">
    <property type="protein sequence ID" value="KJA17024.1"/>
    <property type="molecule type" value="Genomic_DNA"/>
</dbReference>
<feature type="compositionally biased region" description="Basic and acidic residues" evidence="1">
    <location>
        <begin position="1"/>
        <end position="12"/>
    </location>
</feature>
<accession>A0A0D2ND58</accession>
<organism evidence="2 3">
    <name type="scientific">Hypholoma sublateritium (strain FD-334 SS-4)</name>
    <dbReference type="NCBI Taxonomy" id="945553"/>
    <lineage>
        <taxon>Eukaryota</taxon>
        <taxon>Fungi</taxon>
        <taxon>Dikarya</taxon>
        <taxon>Basidiomycota</taxon>
        <taxon>Agaricomycotina</taxon>
        <taxon>Agaricomycetes</taxon>
        <taxon>Agaricomycetidae</taxon>
        <taxon>Agaricales</taxon>
        <taxon>Agaricineae</taxon>
        <taxon>Strophariaceae</taxon>
        <taxon>Hypholoma</taxon>
    </lineage>
</organism>
<evidence type="ECO:0000313" key="3">
    <source>
        <dbReference type="Proteomes" id="UP000054270"/>
    </source>
</evidence>